<dbReference type="OrthoDB" id="89089at2"/>
<proteinExistence type="predicted"/>
<protein>
    <recommendedName>
        <fullName evidence="3">DUF2634 domain-containing protein</fullName>
    </recommendedName>
</protein>
<organism evidence="1 2">
    <name type="scientific">Robinsoniella peoriensis</name>
    <dbReference type="NCBI Taxonomy" id="180332"/>
    <lineage>
        <taxon>Bacteria</taxon>
        <taxon>Bacillati</taxon>
        <taxon>Bacillota</taxon>
        <taxon>Clostridia</taxon>
        <taxon>Lachnospirales</taxon>
        <taxon>Lachnospiraceae</taxon>
        <taxon>Robinsoniella</taxon>
    </lineage>
</organism>
<dbReference type="EMBL" id="QGQD01000060">
    <property type="protein sequence ID" value="TLC99997.1"/>
    <property type="molecule type" value="Genomic_DNA"/>
</dbReference>
<dbReference type="Gene3D" id="3.10.450.40">
    <property type="match status" value="1"/>
</dbReference>
<reference evidence="1 2" key="1">
    <citation type="journal article" date="2019" name="Anaerobe">
        <title>Detection of Robinsoniella peoriensis in multiple bone samples of a trauma patient.</title>
        <authorList>
            <person name="Schrottner P."/>
            <person name="Hartwich K."/>
            <person name="Bunk B."/>
            <person name="Schober I."/>
            <person name="Helbig S."/>
            <person name="Rudolph W.W."/>
            <person name="Gunzer F."/>
        </authorList>
    </citation>
    <scope>NUCLEOTIDE SEQUENCE [LARGE SCALE GENOMIC DNA]</scope>
    <source>
        <strain evidence="1 2">DSM 106044</strain>
    </source>
</reference>
<dbReference type="AlphaFoldDB" id="A0A4V6HRQ7"/>
<gene>
    <name evidence="1" type="ORF">DSM106044_03088</name>
</gene>
<accession>A0A4V6HRQ7</accession>
<dbReference type="Pfam" id="PF10934">
    <property type="entry name" value="Sheath_initiator"/>
    <property type="match status" value="1"/>
</dbReference>
<evidence type="ECO:0000313" key="2">
    <source>
        <dbReference type="Proteomes" id="UP000306509"/>
    </source>
</evidence>
<sequence>MIPKSSESVFDFGTEYELQTSKTYMLHPENGIISGIIDQKQAMEQAVYKILNTERYKSLIYSWNYGIELEDLMGEQIEYVMPELERRITEALIQDERVTLVDNFEFEVSGGVVSVAFTVHTIFGDMPAGKEVEY</sequence>
<dbReference type="RefSeq" id="WP_070041158.1">
    <property type="nucleotide sequence ID" value="NZ_CABMJZ010000055.1"/>
</dbReference>
<name>A0A4V6HRQ7_9FIRM</name>
<dbReference type="Proteomes" id="UP000306509">
    <property type="component" value="Unassembled WGS sequence"/>
</dbReference>
<keyword evidence="2" id="KW-1185">Reference proteome</keyword>
<evidence type="ECO:0008006" key="3">
    <source>
        <dbReference type="Google" id="ProtNLM"/>
    </source>
</evidence>
<dbReference type="SUPFAM" id="SSF160719">
    <property type="entry name" value="gpW/gp25-like"/>
    <property type="match status" value="1"/>
</dbReference>
<evidence type="ECO:0000313" key="1">
    <source>
        <dbReference type="EMBL" id="TLC99997.1"/>
    </source>
</evidence>
<dbReference type="InterPro" id="IPR020288">
    <property type="entry name" value="Sheath_initiator"/>
</dbReference>
<comment type="caution">
    <text evidence="1">The sequence shown here is derived from an EMBL/GenBank/DDBJ whole genome shotgun (WGS) entry which is preliminary data.</text>
</comment>